<dbReference type="Proteomes" id="UP001350972">
    <property type="component" value="Chromosome"/>
</dbReference>
<dbReference type="RefSeq" id="WP_032424502.1">
    <property type="nucleotide sequence ID" value="NZ_CP145156.1"/>
</dbReference>
<evidence type="ECO:0000313" key="2">
    <source>
        <dbReference type="Proteomes" id="UP001350972"/>
    </source>
</evidence>
<proteinExistence type="predicted"/>
<keyword evidence="2" id="KW-1185">Reference proteome</keyword>
<name>A0ABZ2DSI6_RAOOR</name>
<evidence type="ECO:0000313" key="1">
    <source>
        <dbReference type="EMBL" id="WWC10315.1"/>
    </source>
</evidence>
<protein>
    <submittedName>
        <fullName evidence="1">Uncharacterized protein</fullName>
    </submittedName>
</protein>
<organism evidence="1 2">
    <name type="scientific">Raoultella ornithinolytica</name>
    <name type="common">Klebsiella ornithinolytica</name>
    <dbReference type="NCBI Taxonomy" id="54291"/>
    <lineage>
        <taxon>Bacteria</taxon>
        <taxon>Pseudomonadati</taxon>
        <taxon>Pseudomonadota</taxon>
        <taxon>Gammaproteobacteria</taxon>
        <taxon>Enterobacterales</taxon>
        <taxon>Enterobacteriaceae</taxon>
        <taxon>Klebsiella/Raoultella group</taxon>
        <taxon>Raoultella</taxon>
    </lineage>
</organism>
<accession>A0ABZ2DSI6</accession>
<dbReference type="EMBL" id="CP145163">
    <property type="protein sequence ID" value="WWC10315.1"/>
    <property type="molecule type" value="Genomic_DNA"/>
</dbReference>
<gene>
    <name evidence="1" type="ORF">LM286_18430</name>
</gene>
<reference evidence="1 2" key="1">
    <citation type="submission" date="2024-02" db="EMBL/GenBank/DDBJ databases">
        <title>Tn5403 promotes plasmid rearrangements and degradation of the Klebsiella pneumoniae carbapenemase (KPC) transposon Tn4401.</title>
        <authorList>
            <person name="Sheppard A.E."/>
            <person name="Barry K.E."/>
            <person name="Parikh H.I."/>
            <person name="Vegesana K."/>
            <person name="Sebra R."/>
            <person name="George S."/>
            <person name="Sanderson N.D."/>
            <person name="Stoesser N."/>
            <person name="Eyre D.W."/>
            <person name="Crook D.W."/>
            <person name="Walker A.S."/>
            <person name="Mathers A.J."/>
        </authorList>
    </citation>
    <scope>NUCLEOTIDE SEQUENCE [LARGE SCALE GENOMIC DNA]</scope>
    <source>
        <strain evidence="1 2">CAV1921</strain>
    </source>
</reference>
<sequence length="101" mass="10990">MTEQGLALNLAVFGSGVTSAIKHSGNHFAFIAISREDVLHLNTIKVYRDTLATGFDAFTRIVVENCQAHMASNKKAPLLRGSLFLCLPDIGLIPVALPQRR</sequence>